<protein>
    <submittedName>
        <fullName evidence="9">Carbon-monoxide dehydrogenase iron sulfur subunit</fullName>
    </submittedName>
</protein>
<evidence type="ECO:0000313" key="10">
    <source>
        <dbReference type="Proteomes" id="UP000192783"/>
    </source>
</evidence>
<sequence length="196" mass="21339">MKVVYVQPERCVGCGQCRLACAVAHSKSGSLVSSIREIPRPRPRIGVLPAREAIAFPNKCRHCDPAPCVEACMPGALFRDRETHAVRVDANRCIGCQSCAMACPFGVLRFGPDPNAPVTRSVALKCDQCSSRQAQGRLPACVEACKTGALCFEDIHRVMEKRGREAAFRATLGLGRGQGDLPDSLWAVWRRMKTSV</sequence>
<keyword evidence="6" id="KW-0408">Iron</keyword>
<evidence type="ECO:0000256" key="4">
    <source>
        <dbReference type="ARBA" id="ARBA00022737"/>
    </source>
</evidence>
<dbReference type="Pfam" id="PF13247">
    <property type="entry name" value="Fer4_11"/>
    <property type="match status" value="1"/>
</dbReference>
<keyword evidence="1" id="KW-0813">Transport</keyword>
<dbReference type="InterPro" id="IPR017896">
    <property type="entry name" value="4Fe4S_Fe-S-bd"/>
</dbReference>
<dbReference type="PANTHER" id="PTHR43177:SF5">
    <property type="entry name" value="ANAEROBIC DIMETHYL SULFOXIDE REDUCTASE CHAIN B-RELATED"/>
    <property type="match status" value="1"/>
</dbReference>
<keyword evidence="2" id="KW-0004">4Fe-4S</keyword>
<name>A0A1W1XDF4_9BACT</name>
<dbReference type="InterPro" id="IPR050954">
    <property type="entry name" value="ET_IronSulfur_Cluster-Binding"/>
</dbReference>
<feature type="domain" description="4Fe-4S ferredoxin-type" evidence="8">
    <location>
        <begin position="2"/>
        <end position="30"/>
    </location>
</feature>
<evidence type="ECO:0000256" key="3">
    <source>
        <dbReference type="ARBA" id="ARBA00022723"/>
    </source>
</evidence>
<evidence type="ECO:0000259" key="8">
    <source>
        <dbReference type="PROSITE" id="PS51379"/>
    </source>
</evidence>
<evidence type="ECO:0000256" key="5">
    <source>
        <dbReference type="ARBA" id="ARBA00022982"/>
    </source>
</evidence>
<dbReference type="EMBL" id="FWXF01000005">
    <property type="protein sequence ID" value="SMC21531.1"/>
    <property type="molecule type" value="Genomic_DNA"/>
</dbReference>
<organism evidence="9 10">
    <name type="scientific">Desulfacinum hydrothermale DSM 13146</name>
    <dbReference type="NCBI Taxonomy" id="1121390"/>
    <lineage>
        <taxon>Bacteria</taxon>
        <taxon>Pseudomonadati</taxon>
        <taxon>Thermodesulfobacteriota</taxon>
        <taxon>Syntrophobacteria</taxon>
        <taxon>Syntrophobacterales</taxon>
        <taxon>Syntrophobacteraceae</taxon>
        <taxon>Desulfacinum</taxon>
    </lineage>
</organism>
<dbReference type="PROSITE" id="PS00198">
    <property type="entry name" value="4FE4S_FER_1"/>
    <property type="match status" value="1"/>
</dbReference>
<accession>A0A1W1XDF4</accession>
<keyword evidence="10" id="KW-1185">Reference proteome</keyword>
<dbReference type="Gene3D" id="3.30.70.20">
    <property type="match status" value="2"/>
</dbReference>
<keyword evidence="7" id="KW-0411">Iron-sulfur</keyword>
<dbReference type="CDD" id="cd10563">
    <property type="entry name" value="CooF_like"/>
    <property type="match status" value="1"/>
</dbReference>
<proteinExistence type="predicted"/>
<dbReference type="Proteomes" id="UP000192783">
    <property type="component" value="Unassembled WGS sequence"/>
</dbReference>
<evidence type="ECO:0000313" key="9">
    <source>
        <dbReference type="EMBL" id="SMC21531.1"/>
    </source>
</evidence>
<evidence type="ECO:0000256" key="7">
    <source>
        <dbReference type="ARBA" id="ARBA00023014"/>
    </source>
</evidence>
<evidence type="ECO:0000256" key="2">
    <source>
        <dbReference type="ARBA" id="ARBA00022485"/>
    </source>
</evidence>
<dbReference type="InterPro" id="IPR017900">
    <property type="entry name" value="4Fe4S_Fe_S_CS"/>
</dbReference>
<feature type="domain" description="4Fe-4S ferredoxin-type" evidence="8">
    <location>
        <begin position="84"/>
        <end position="113"/>
    </location>
</feature>
<evidence type="ECO:0000256" key="1">
    <source>
        <dbReference type="ARBA" id="ARBA00022448"/>
    </source>
</evidence>
<dbReference type="STRING" id="1121390.SAMN02746041_01203"/>
<dbReference type="PANTHER" id="PTHR43177">
    <property type="entry name" value="PROTEIN NRFC"/>
    <property type="match status" value="1"/>
</dbReference>
<keyword evidence="4" id="KW-0677">Repeat</keyword>
<dbReference type="GO" id="GO:0051539">
    <property type="term" value="F:4 iron, 4 sulfur cluster binding"/>
    <property type="evidence" value="ECO:0007669"/>
    <property type="project" value="UniProtKB-KW"/>
</dbReference>
<dbReference type="Pfam" id="PF12800">
    <property type="entry name" value="Fer4_4"/>
    <property type="match status" value="1"/>
</dbReference>
<dbReference type="AlphaFoldDB" id="A0A1W1XDF4"/>
<dbReference type="RefSeq" id="WP_084056975.1">
    <property type="nucleotide sequence ID" value="NZ_FWXF01000005.1"/>
</dbReference>
<dbReference type="OrthoDB" id="9789030at2"/>
<dbReference type="PROSITE" id="PS51379">
    <property type="entry name" value="4FE4S_FER_2"/>
    <property type="match status" value="2"/>
</dbReference>
<reference evidence="9 10" key="1">
    <citation type="submission" date="2017-04" db="EMBL/GenBank/DDBJ databases">
        <authorList>
            <person name="Afonso C.L."/>
            <person name="Miller P.J."/>
            <person name="Scott M.A."/>
            <person name="Spackman E."/>
            <person name="Goraichik I."/>
            <person name="Dimitrov K.M."/>
            <person name="Suarez D.L."/>
            <person name="Swayne D.E."/>
        </authorList>
    </citation>
    <scope>NUCLEOTIDE SEQUENCE [LARGE SCALE GENOMIC DNA]</scope>
    <source>
        <strain evidence="9 10">DSM 13146</strain>
    </source>
</reference>
<keyword evidence="3" id="KW-0479">Metal-binding</keyword>
<keyword evidence="5" id="KW-0249">Electron transport</keyword>
<dbReference type="GO" id="GO:0046872">
    <property type="term" value="F:metal ion binding"/>
    <property type="evidence" value="ECO:0007669"/>
    <property type="project" value="UniProtKB-KW"/>
</dbReference>
<evidence type="ECO:0000256" key="6">
    <source>
        <dbReference type="ARBA" id="ARBA00023004"/>
    </source>
</evidence>
<dbReference type="SUPFAM" id="SSF54862">
    <property type="entry name" value="4Fe-4S ferredoxins"/>
    <property type="match status" value="1"/>
</dbReference>
<gene>
    <name evidence="9" type="ORF">SAMN02746041_01203</name>
</gene>